<dbReference type="Gramene" id="OGLUM02G08000.1">
    <property type="protein sequence ID" value="OGLUM02G08000.1"/>
    <property type="gene ID" value="OGLUM02G08000"/>
</dbReference>
<dbReference type="AlphaFoldDB" id="A0A0D9YNZ3"/>
<evidence type="ECO:0000313" key="2">
    <source>
        <dbReference type="Proteomes" id="UP000026961"/>
    </source>
</evidence>
<keyword evidence="2" id="KW-1185">Reference proteome</keyword>
<dbReference type="HOGENOM" id="CLU_1858348_0_0_1"/>
<accession>A0A0D9YNZ3</accession>
<proteinExistence type="predicted"/>
<organism evidence="1">
    <name type="scientific">Oryza glumipatula</name>
    <dbReference type="NCBI Taxonomy" id="40148"/>
    <lineage>
        <taxon>Eukaryota</taxon>
        <taxon>Viridiplantae</taxon>
        <taxon>Streptophyta</taxon>
        <taxon>Embryophyta</taxon>
        <taxon>Tracheophyta</taxon>
        <taxon>Spermatophyta</taxon>
        <taxon>Magnoliopsida</taxon>
        <taxon>Liliopsida</taxon>
        <taxon>Poales</taxon>
        <taxon>Poaceae</taxon>
        <taxon>BOP clade</taxon>
        <taxon>Oryzoideae</taxon>
        <taxon>Oryzeae</taxon>
        <taxon>Oryzinae</taxon>
        <taxon>Oryza</taxon>
    </lineage>
</organism>
<protein>
    <submittedName>
        <fullName evidence="1">Uncharacterized protein</fullName>
    </submittedName>
</protein>
<sequence>MTKTASAAPQNSFSNRSISNPILQCRWVEQRPKLVHAFMDSYFPAESGEPSPYETKPFFPSELAEGDRDFTLLSRFGDREASGERLCIGGGDLDLDPDRLLLLDIERERSPCDLSFPPAGERLRTGLLLRPPPLPLSR</sequence>
<dbReference type="EnsemblPlants" id="OGLUM02G08000.1">
    <property type="protein sequence ID" value="OGLUM02G08000.1"/>
    <property type="gene ID" value="OGLUM02G08000"/>
</dbReference>
<dbReference type="Proteomes" id="UP000026961">
    <property type="component" value="Chromosome 2"/>
</dbReference>
<reference evidence="1" key="2">
    <citation type="submission" date="2018-05" db="EMBL/GenBank/DDBJ databases">
        <title>OgluRS3 (Oryza glumaepatula Reference Sequence Version 3).</title>
        <authorList>
            <person name="Zhang J."/>
            <person name="Kudrna D."/>
            <person name="Lee S."/>
            <person name="Talag J."/>
            <person name="Welchert J."/>
            <person name="Wing R.A."/>
        </authorList>
    </citation>
    <scope>NUCLEOTIDE SEQUENCE [LARGE SCALE GENOMIC DNA]</scope>
</reference>
<name>A0A0D9YNZ3_9ORYZ</name>
<evidence type="ECO:0000313" key="1">
    <source>
        <dbReference type="EnsemblPlants" id="OGLUM02G08000.1"/>
    </source>
</evidence>
<reference evidence="1" key="1">
    <citation type="submission" date="2015-04" db="UniProtKB">
        <authorList>
            <consortium name="EnsemblPlants"/>
        </authorList>
    </citation>
    <scope>IDENTIFICATION</scope>
</reference>